<comment type="subcellular location">
    <subcellularLocation>
        <location evidence="2">Cytoplasm</location>
        <location evidence="2">Cytoskeleton</location>
        <location evidence="2">Cilium basal body</location>
    </subcellularLocation>
    <subcellularLocation>
        <location evidence="1">Cytoplasm</location>
        <location evidence="1">Cytoskeleton</location>
        <location evidence="1">Microtubule organizing center</location>
        <location evidence="1">Centrosome</location>
        <location evidence="1">Centriole</location>
    </subcellularLocation>
</comment>
<dbReference type="PROSITE" id="PS00028">
    <property type="entry name" value="ZINC_FINGER_C2H2_1"/>
    <property type="match status" value="1"/>
</dbReference>
<evidence type="ECO:0000313" key="12">
    <source>
        <dbReference type="EMBL" id="CAD2220310.1"/>
    </source>
</evidence>
<feature type="compositionally biased region" description="Polar residues" evidence="9">
    <location>
        <begin position="370"/>
        <end position="383"/>
    </location>
</feature>
<keyword evidence="10" id="KW-0812">Transmembrane</keyword>
<organism evidence="12 13">
    <name type="scientific">Angomonas deanei</name>
    <dbReference type="NCBI Taxonomy" id="59799"/>
    <lineage>
        <taxon>Eukaryota</taxon>
        <taxon>Discoba</taxon>
        <taxon>Euglenozoa</taxon>
        <taxon>Kinetoplastea</taxon>
        <taxon>Metakinetoplastina</taxon>
        <taxon>Trypanosomatida</taxon>
        <taxon>Trypanosomatidae</taxon>
        <taxon>Strigomonadinae</taxon>
        <taxon>Angomonas</taxon>
    </lineage>
</organism>
<evidence type="ECO:0000256" key="1">
    <source>
        <dbReference type="ARBA" id="ARBA00004114"/>
    </source>
</evidence>
<sequence length="587" mass="64801">MSQPFEFVQGNERLDWGILVSIDLQRLVRDVNVDTLQRIVENLAFARITRDEAAMFTADHTVHLFTLAQVVLQYLVYSQECLAKMNLKLNERLSEVQVSLKQTEKEKDALSEEVLVLKKEVKAQRRTLMAYEFNSNAVAAGGAAAAHDHMCPQCGETYTKLESLQSHMRKRHNTAAPSANPYYAAPNPGAMGMNTSPAPPAASPSPEVTILKERLERLEKQSERDREYYERQSRDQLMMLLLSQNGNNAARASPAPPAPVVASPSPLPMASSDFNSLGQRVQTNTSTNNNIFDPPHLSTIPIVPDVEAMNNYNESRQREINNNHLTRQITDLEREIRELRNNNNNNNNNTSPAPQSSTLPDWMSSPAMKETNNSATNPSQLYGSTAPPPPPSGSAIPVPNTSNNNNNNNNTYPYNTTNASGTTTGSIIPLPSTNYYNNNNNNNNNQLFNETPLPSSGGAIPLPNTNSNTNNNNAYPYSSNDINQNIQNFTSHFLSTQRPSTGLTLDSTDDSTFNGLNQTVPGASRPPPPNRATIPCRTTTPTATATCYPLTPPRPMRVEVIIIIIIYSIIRIIWAPPIIIIIIIIIC</sequence>
<accession>A0A7G2CKA0</accession>
<comment type="similarity">
    <text evidence="3">Belongs to the DZIP C2H2-type zinc-finger protein family.</text>
</comment>
<evidence type="ECO:0000256" key="3">
    <source>
        <dbReference type="ARBA" id="ARBA00009131"/>
    </source>
</evidence>
<dbReference type="InterPro" id="IPR032714">
    <property type="entry name" value="DZIP1_N"/>
</dbReference>
<feature type="compositionally biased region" description="Polar residues" evidence="9">
    <location>
        <begin position="350"/>
        <end position="359"/>
    </location>
</feature>
<protein>
    <submittedName>
        <fullName evidence="12">Iguana/Dzip1-like DAZ-interacting protein N-terminal, putative</fullName>
    </submittedName>
</protein>
<dbReference type="EMBL" id="LR877161">
    <property type="protein sequence ID" value="CAD2220310.1"/>
    <property type="molecule type" value="Genomic_DNA"/>
</dbReference>
<dbReference type="AlphaFoldDB" id="A0A7G2CKA0"/>
<name>A0A7G2CKA0_9TRYP</name>
<keyword evidence="10" id="KW-0472">Membrane</keyword>
<keyword evidence="4 8" id="KW-0175">Coiled coil</keyword>
<feature type="transmembrane region" description="Helical" evidence="10">
    <location>
        <begin position="560"/>
        <end position="586"/>
    </location>
</feature>
<keyword evidence="6" id="KW-0966">Cell projection</keyword>
<feature type="region of interest" description="Disordered" evidence="9">
    <location>
        <begin position="437"/>
        <end position="469"/>
    </location>
</feature>
<dbReference type="PANTHER" id="PTHR21502">
    <property type="entry name" value="ZINC FINGER PROTEIN DZIP1"/>
    <property type="match status" value="1"/>
</dbReference>
<reference evidence="12 13" key="1">
    <citation type="submission" date="2020-08" db="EMBL/GenBank/DDBJ databases">
        <authorList>
            <person name="Newling K."/>
            <person name="Davey J."/>
            <person name="Forrester S."/>
        </authorList>
    </citation>
    <scope>NUCLEOTIDE SEQUENCE [LARGE SCALE GENOMIC DNA]</scope>
    <source>
        <strain evidence="13">Crithidia deanei Carvalho (ATCC PRA-265)</strain>
    </source>
</reference>
<dbReference type="GO" id="GO:0008270">
    <property type="term" value="F:zinc ion binding"/>
    <property type="evidence" value="ECO:0007669"/>
    <property type="project" value="UniProtKB-KW"/>
</dbReference>
<feature type="region of interest" description="Disordered" evidence="9">
    <location>
        <begin position="341"/>
        <end position="421"/>
    </location>
</feature>
<evidence type="ECO:0000313" key="13">
    <source>
        <dbReference type="Proteomes" id="UP000515908"/>
    </source>
</evidence>
<proteinExistence type="inferred from homology"/>
<evidence type="ECO:0000259" key="11">
    <source>
        <dbReference type="PROSITE" id="PS50157"/>
    </source>
</evidence>
<evidence type="ECO:0000256" key="10">
    <source>
        <dbReference type="SAM" id="Phobius"/>
    </source>
</evidence>
<keyword evidence="7" id="KW-0862">Zinc</keyword>
<dbReference type="Pfam" id="PF13815">
    <property type="entry name" value="Dzip-like_N"/>
    <property type="match status" value="1"/>
</dbReference>
<dbReference type="InterPro" id="IPR051241">
    <property type="entry name" value="DZIP_RILPL"/>
</dbReference>
<evidence type="ECO:0000256" key="5">
    <source>
        <dbReference type="ARBA" id="ARBA00023212"/>
    </source>
</evidence>
<feature type="compositionally biased region" description="Low complexity" evidence="9">
    <location>
        <begin position="393"/>
        <end position="421"/>
    </location>
</feature>
<dbReference type="GO" id="GO:0005814">
    <property type="term" value="C:centriole"/>
    <property type="evidence" value="ECO:0007669"/>
    <property type="project" value="UniProtKB-SubCell"/>
</dbReference>
<feature type="coiled-coil region" evidence="8">
    <location>
        <begin position="86"/>
        <end position="127"/>
    </location>
</feature>
<keyword evidence="13" id="KW-1185">Reference proteome</keyword>
<keyword evidence="7" id="KW-0479">Metal-binding</keyword>
<dbReference type="PANTHER" id="PTHR21502:SF9">
    <property type="entry name" value="C2H2-TYPE DOMAIN-CONTAINING PROTEIN"/>
    <property type="match status" value="1"/>
</dbReference>
<dbReference type="VEuPathDB" id="TriTrypDB:ADEAN_000782500"/>
<evidence type="ECO:0000256" key="2">
    <source>
        <dbReference type="ARBA" id="ARBA00004120"/>
    </source>
</evidence>
<dbReference type="SMART" id="SM00355">
    <property type="entry name" value="ZnF_C2H2"/>
    <property type="match status" value="1"/>
</dbReference>
<dbReference type="PROSITE" id="PS50157">
    <property type="entry name" value="ZINC_FINGER_C2H2_2"/>
    <property type="match status" value="1"/>
</dbReference>
<keyword evidence="5" id="KW-0206">Cytoskeleton</keyword>
<evidence type="ECO:0000256" key="9">
    <source>
        <dbReference type="SAM" id="MobiDB-lite"/>
    </source>
</evidence>
<evidence type="ECO:0000256" key="8">
    <source>
        <dbReference type="SAM" id="Coils"/>
    </source>
</evidence>
<evidence type="ECO:0000256" key="4">
    <source>
        <dbReference type="ARBA" id="ARBA00023054"/>
    </source>
</evidence>
<keyword evidence="10" id="KW-1133">Transmembrane helix</keyword>
<keyword evidence="7" id="KW-0863">Zinc-finger</keyword>
<evidence type="ECO:0000256" key="7">
    <source>
        <dbReference type="PROSITE-ProRule" id="PRU00042"/>
    </source>
</evidence>
<gene>
    <name evidence="12" type="ORF">ADEAN_000782500</name>
</gene>
<keyword evidence="5" id="KW-0963">Cytoplasm</keyword>
<evidence type="ECO:0000256" key="6">
    <source>
        <dbReference type="ARBA" id="ARBA00023273"/>
    </source>
</evidence>
<dbReference type="Proteomes" id="UP000515908">
    <property type="component" value="Chromosome 17"/>
</dbReference>
<dbReference type="GO" id="GO:0005737">
    <property type="term" value="C:cytoplasm"/>
    <property type="evidence" value="ECO:0007669"/>
    <property type="project" value="TreeGrafter"/>
</dbReference>
<feature type="domain" description="C2H2-type" evidence="11">
    <location>
        <begin position="149"/>
        <end position="177"/>
    </location>
</feature>
<dbReference type="InterPro" id="IPR013087">
    <property type="entry name" value="Znf_C2H2_type"/>
</dbReference>